<dbReference type="Gene3D" id="3.40.640.10">
    <property type="entry name" value="Type I PLP-dependent aspartate aminotransferase-like (Major domain)"/>
    <property type="match status" value="1"/>
</dbReference>
<organism evidence="2 3">
    <name type="scientific">Spirulina subsalsa FACHB-351</name>
    <dbReference type="NCBI Taxonomy" id="234711"/>
    <lineage>
        <taxon>Bacteria</taxon>
        <taxon>Bacillati</taxon>
        <taxon>Cyanobacteriota</taxon>
        <taxon>Cyanophyceae</taxon>
        <taxon>Spirulinales</taxon>
        <taxon>Spirulinaceae</taxon>
        <taxon>Spirulina</taxon>
    </lineage>
</organism>
<evidence type="ECO:0000313" key="3">
    <source>
        <dbReference type="Proteomes" id="UP001526426"/>
    </source>
</evidence>
<dbReference type="RefSeq" id="WP_265266425.1">
    <property type="nucleotide sequence ID" value="NZ_JAIHOM010000144.1"/>
</dbReference>
<dbReference type="InterPro" id="IPR015421">
    <property type="entry name" value="PyrdxlP-dep_Trfase_major"/>
</dbReference>
<dbReference type="SUPFAM" id="SSF53383">
    <property type="entry name" value="PLP-dependent transferases"/>
    <property type="match status" value="1"/>
</dbReference>
<keyword evidence="3" id="KW-1185">Reference proteome</keyword>
<dbReference type="EMBL" id="JAIHOM010000144">
    <property type="protein sequence ID" value="MCW6038516.1"/>
    <property type="molecule type" value="Genomic_DNA"/>
</dbReference>
<dbReference type="GO" id="GO:0008483">
    <property type="term" value="F:transaminase activity"/>
    <property type="evidence" value="ECO:0007669"/>
    <property type="project" value="UniProtKB-KW"/>
</dbReference>
<dbReference type="InterPro" id="IPR015424">
    <property type="entry name" value="PyrdxlP-dep_Trfase"/>
</dbReference>
<dbReference type="InterPro" id="IPR000653">
    <property type="entry name" value="DegT/StrS_aminotransferase"/>
</dbReference>
<keyword evidence="2" id="KW-0808">Transferase</keyword>
<evidence type="ECO:0000313" key="2">
    <source>
        <dbReference type="EMBL" id="MCW6038516.1"/>
    </source>
</evidence>
<keyword evidence="2" id="KW-0032">Aminotransferase</keyword>
<dbReference type="Proteomes" id="UP001526426">
    <property type="component" value="Unassembled WGS sequence"/>
</dbReference>
<protein>
    <submittedName>
        <fullName evidence="2">LegC family aminotransferase</fullName>
    </submittedName>
</protein>
<sequence length="389" mass="43056">MDQLEQDFLHGLKTVLGLPNPFVPLHEPEFMGNEWELVKDCLDSTFVSSVGKYVDHFEVMLAEYTGAKYVVAVVNGTAALHIALLLAGVRPGDEVLIPALSFVATANAVAHCGAIPHFIDSEFKTLGIDPHALSDYLKHCSLSSSEGLTNRFTGRRIAAVVPMHTYGHPVDMVSLLDVADRYDLTVVEDAAESLDSRYQGQHTGTFGLLGTLSFNGNKVITTGGGGAILTNDAELARQAKHWTTTAKQPHRWEFFHDAVAWNYRLPNLNAALGCAQMEQLPDFLRRKRLLAQQYEKVFKDIDGIDFVVEPPNSQSNYWLNTLRLNQPSFEMRDRLLTAANEVGYQCRPTWTLLHKLPMYADCPRAPLPIAEQLEASLINVPSSAKVALV</sequence>
<dbReference type="Gene3D" id="3.90.1150.10">
    <property type="entry name" value="Aspartate Aminotransferase, domain 1"/>
    <property type="match status" value="1"/>
</dbReference>
<proteinExistence type="inferred from homology"/>
<reference evidence="2 3" key="1">
    <citation type="submission" date="2021-08" db="EMBL/GenBank/DDBJ databases">
        <title>Draft genome sequence of Spirulina subsalsa with high tolerance to salinity and hype-accumulation of phycocyanin.</title>
        <authorList>
            <person name="Pei H."/>
            <person name="Jiang L."/>
        </authorList>
    </citation>
    <scope>NUCLEOTIDE SEQUENCE [LARGE SCALE GENOMIC DNA]</scope>
    <source>
        <strain evidence="2 3">FACHB-351</strain>
    </source>
</reference>
<keyword evidence="1" id="KW-0663">Pyridoxal phosphate</keyword>
<dbReference type="CDD" id="cd00616">
    <property type="entry name" value="AHBA_syn"/>
    <property type="match status" value="1"/>
</dbReference>
<dbReference type="Pfam" id="PF01041">
    <property type="entry name" value="DegT_DnrJ_EryC1"/>
    <property type="match status" value="1"/>
</dbReference>
<accession>A0ABT3LAJ3</accession>
<comment type="similarity">
    <text evidence="1">Belongs to the DegT/DnrJ/EryC1 family.</text>
</comment>
<gene>
    <name evidence="2" type="ORF">K4A83_19885</name>
</gene>
<dbReference type="NCBIfam" id="TIGR04181">
    <property type="entry name" value="NHT_00031"/>
    <property type="match status" value="1"/>
</dbReference>
<evidence type="ECO:0000256" key="1">
    <source>
        <dbReference type="RuleBase" id="RU004508"/>
    </source>
</evidence>
<dbReference type="InterPro" id="IPR015422">
    <property type="entry name" value="PyrdxlP-dep_Trfase_small"/>
</dbReference>
<dbReference type="PANTHER" id="PTHR30244:SF30">
    <property type="entry name" value="BLR5990 PROTEIN"/>
    <property type="match status" value="1"/>
</dbReference>
<comment type="caution">
    <text evidence="2">The sequence shown here is derived from an EMBL/GenBank/DDBJ whole genome shotgun (WGS) entry which is preliminary data.</text>
</comment>
<dbReference type="PANTHER" id="PTHR30244">
    <property type="entry name" value="TRANSAMINASE"/>
    <property type="match status" value="1"/>
</dbReference>
<dbReference type="PIRSF" id="PIRSF000390">
    <property type="entry name" value="PLP_StrS"/>
    <property type="match status" value="1"/>
</dbReference>
<dbReference type="InterPro" id="IPR026385">
    <property type="entry name" value="LegC-like"/>
</dbReference>
<name>A0ABT3LAJ3_9CYAN</name>